<dbReference type="Proteomes" id="UP001207408">
    <property type="component" value="Unassembled WGS sequence"/>
</dbReference>
<keyword evidence="8" id="KW-1185">Reference proteome</keyword>
<comment type="catalytic activity">
    <reaction evidence="6">
        <text>precorrin-2 + NAD(+) = sirohydrochlorin + NADH + 2 H(+)</text>
        <dbReference type="Rhea" id="RHEA:15613"/>
        <dbReference type="ChEBI" id="CHEBI:15378"/>
        <dbReference type="ChEBI" id="CHEBI:57540"/>
        <dbReference type="ChEBI" id="CHEBI:57945"/>
        <dbReference type="ChEBI" id="CHEBI:58351"/>
        <dbReference type="ChEBI" id="CHEBI:58827"/>
        <dbReference type="EC" id="1.3.1.76"/>
    </reaction>
</comment>
<gene>
    <name evidence="7" type="ORF">OM074_19605</name>
</gene>
<dbReference type="EMBL" id="JAPDPI010000064">
    <property type="protein sequence ID" value="MCW3807840.1"/>
    <property type="molecule type" value="Genomic_DNA"/>
</dbReference>
<evidence type="ECO:0000256" key="6">
    <source>
        <dbReference type="ARBA" id="ARBA00047561"/>
    </source>
</evidence>
<dbReference type="InterPro" id="IPR036291">
    <property type="entry name" value="NAD(P)-bd_dom_sf"/>
</dbReference>
<evidence type="ECO:0000256" key="1">
    <source>
        <dbReference type="ARBA" id="ARBA00005010"/>
    </source>
</evidence>
<evidence type="ECO:0000313" key="7">
    <source>
        <dbReference type="EMBL" id="MCW3807840.1"/>
    </source>
</evidence>
<comment type="caution">
    <text evidence="7">The sequence shown here is derived from an EMBL/GenBank/DDBJ whole genome shotgun (WGS) entry which is preliminary data.</text>
</comment>
<accession>A0AAE3MI69</accession>
<dbReference type="SUPFAM" id="SSF51735">
    <property type="entry name" value="NAD(P)-binding Rossmann-fold domains"/>
    <property type="match status" value="1"/>
</dbReference>
<dbReference type="RefSeq" id="WP_301202315.1">
    <property type="nucleotide sequence ID" value="NZ_JAPDPI010000064.1"/>
</dbReference>
<evidence type="ECO:0000313" key="8">
    <source>
        <dbReference type="Proteomes" id="UP001207408"/>
    </source>
</evidence>
<protein>
    <recommendedName>
        <fullName evidence="2">precorrin-2 dehydrogenase</fullName>
        <ecNumber evidence="2">1.3.1.76</ecNumber>
    </recommendedName>
</protein>
<reference evidence="7" key="1">
    <citation type="submission" date="2022-10" db="EMBL/GenBank/DDBJ databases">
        <authorList>
            <person name="Yu W.X."/>
        </authorList>
    </citation>
    <scope>NUCLEOTIDE SEQUENCE</scope>
    <source>
        <strain evidence="7">D04</strain>
    </source>
</reference>
<keyword evidence="5" id="KW-0627">Porphyrin biosynthesis</keyword>
<dbReference type="AlphaFoldDB" id="A0AAE3MI69"/>
<dbReference type="PANTHER" id="PTHR35330">
    <property type="entry name" value="SIROHEME BIOSYNTHESIS PROTEIN MET8"/>
    <property type="match status" value="1"/>
</dbReference>
<proteinExistence type="predicted"/>
<keyword evidence="3" id="KW-0560">Oxidoreductase</keyword>
<dbReference type="Gene3D" id="3.40.50.720">
    <property type="entry name" value="NAD(P)-binding Rossmann-like Domain"/>
    <property type="match status" value="1"/>
</dbReference>
<dbReference type="GO" id="GO:0004325">
    <property type="term" value="F:ferrochelatase activity"/>
    <property type="evidence" value="ECO:0007669"/>
    <property type="project" value="InterPro"/>
</dbReference>
<name>A0AAE3MI69_9BACT</name>
<evidence type="ECO:0000256" key="4">
    <source>
        <dbReference type="ARBA" id="ARBA00023027"/>
    </source>
</evidence>
<keyword evidence="4" id="KW-0520">NAD</keyword>
<dbReference type="GO" id="GO:0019354">
    <property type="term" value="P:siroheme biosynthetic process"/>
    <property type="evidence" value="ECO:0007669"/>
    <property type="project" value="InterPro"/>
</dbReference>
<dbReference type="EC" id="1.3.1.76" evidence="2"/>
<organism evidence="7 8">
    <name type="scientific">Plebeiibacterium marinum</name>
    <dbReference type="NCBI Taxonomy" id="2992111"/>
    <lineage>
        <taxon>Bacteria</taxon>
        <taxon>Pseudomonadati</taxon>
        <taxon>Bacteroidota</taxon>
        <taxon>Bacteroidia</taxon>
        <taxon>Marinilabiliales</taxon>
        <taxon>Marinilabiliaceae</taxon>
        <taxon>Plebeiibacterium</taxon>
    </lineage>
</organism>
<dbReference type="InterPro" id="IPR006367">
    <property type="entry name" value="Sirohaem_synthase_N"/>
</dbReference>
<sequence length="147" mass="16389">MEFLPISIRINNQPILIIGGGNVALHKIVLLKRFTNSFRVIAPDILPEIKQIQGVEYVEKVYEPDDLKGFRLVYITTDKTDLNQQIADHAKALGCLVNVADNPSCSDFVSPAIYVDRHMTVAVGSDGKDVLASVKLRDKLKLWLSEN</sequence>
<evidence type="ECO:0000256" key="2">
    <source>
        <dbReference type="ARBA" id="ARBA00012400"/>
    </source>
</evidence>
<dbReference type="InterPro" id="IPR028161">
    <property type="entry name" value="Met8-like"/>
</dbReference>
<evidence type="ECO:0000256" key="3">
    <source>
        <dbReference type="ARBA" id="ARBA00023002"/>
    </source>
</evidence>
<dbReference type="PANTHER" id="PTHR35330:SF1">
    <property type="entry name" value="SIROHEME BIOSYNTHESIS PROTEIN MET8"/>
    <property type="match status" value="1"/>
</dbReference>
<dbReference type="Pfam" id="PF13241">
    <property type="entry name" value="NAD_binding_7"/>
    <property type="match status" value="1"/>
</dbReference>
<evidence type="ECO:0000256" key="5">
    <source>
        <dbReference type="ARBA" id="ARBA00023244"/>
    </source>
</evidence>
<dbReference type="GO" id="GO:0043115">
    <property type="term" value="F:precorrin-2 dehydrogenase activity"/>
    <property type="evidence" value="ECO:0007669"/>
    <property type="project" value="UniProtKB-EC"/>
</dbReference>
<comment type="pathway">
    <text evidence="1">Porphyrin-containing compound metabolism; siroheme biosynthesis; sirohydrochlorin from precorrin-2: step 1/1.</text>
</comment>
<dbReference type="NCBIfam" id="TIGR01470">
    <property type="entry name" value="cysG_Nterm"/>
    <property type="match status" value="1"/>
</dbReference>